<evidence type="ECO:0000313" key="2">
    <source>
        <dbReference type="EMBL" id="SES45319.1"/>
    </source>
</evidence>
<accession>A0A1H9XGY3</accession>
<dbReference type="InterPro" id="IPR051908">
    <property type="entry name" value="Ribosomal_N-acetyltransferase"/>
</dbReference>
<dbReference type="Proteomes" id="UP000199051">
    <property type="component" value="Unassembled WGS sequence"/>
</dbReference>
<protein>
    <submittedName>
        <fullName evidence="2">Protein N-acetyltransferase, RimJ/RimL family</fullName>
    </submittedName>
</protein>
<dbReference type="Pfam" id="PF13302">
    <property type="entry name" value="Acetyltransf_3"/>
    <property type="match status" value="1"/>
</dbReference>
<gene>
    <name evidence="2" type="ORF">SAMN04487818_11561</name>
</gene>
<dbReference type="AlphaFoldDB" id="A0A1H9XGY3"/>
<evidence type="ECO:0000259" key="1">
    <source>
        <dbReference type="PROSITE" id="PS51186"/>
    </source>
</evidence>
<keyword evidence="2" id="KW-0808">Transferase</keyword>
<dbReference type="PANTHER" id="PTHR43441">
    <property type="entry name" value="RIBOSOMAL-PROTEIN-SERINE ACETYLTRANSFERASE"/>
    <property type="match status" value="1"/>
</dbReference>
<dbReference type="SUPFAM" id="SSF55729">
    <property type="entry name" value="Acyl-CoA N-acyltransferases (Nat)"/>
    <property type="match status" value="1"/>
</dbReference>
<keyword evidence="3" id="KW-1185">Reference proteome</keyword>
<organism evidence="2 3">
    <name type="scientific">Actinokineospora terrae</name>
    <dbReference type="NCBI Taxonomy" id="155974"/>
    <lineage>
        <taxon>Bacteria</taxon>
        <taxon>Bacillati</taxon>
        <taxon>Actinomycetota</taxon>
        <taxon>Actinomycetes</taxon>
        <taxon>Pseudonocardiales</taxon>
        <taxon>Pseudonocardiaceae</taxon>
        <taxon>Actinokineospora</taxon>
    </lineage>
</organism>
<dbReference type="PROSITE" id="PS51186">
    <property type="entry name" value="GNAT"/>
    <property type="match status" value="1"/>
</dbReference>
<dbReference type="GO" id="GO:1990189">
    <property type="term" value="F:protein N-terminal-serine acetyltransferase activity"/>
    <property type="evidence" value="ECO:0007669"/>
    <property type="project" value="TreeGrafter"/>
</dbReference>
<reference evidence="3" key="1">
    <citation type="submission" date="2016-10" db="EMBL/GenBank/DDBJ databases">
        <authorList>
            <person name="Varghese N."/>
            <person name="Submissions S."/>
        </authorList>
    </citation>
    <scope>NUCLEOTIDE SEQUENCE [LARGE SCALE GENOMIC DNA]</scope>
    <source>
        <strain evidence="3">DSM 44260</strain>
    </source>
</reference>
<proteinExistence type="predicted"/>
<dbReference type="InterPro" id="IPR000182">
    <property type="entry name" value="GNAT_dom"/>
</dbReference>
<dbReference type="RefSeq" id="WP_092785712.1">
    <property type="nucleotide sequence ID" value="NZ_FOGI01000015.1"/>
</dbReference>
<name>A0A1H9XGY3_9PSEU</name>
<dbReference type="InterPro" id="IPR016181">
    <property type="entry name" value="Acyl_CoA_acyltransferase"/>
</dbReference>
<dbReference type="EMBL" id="FOGI01000015">
    <property type="protein sequence ID" value="SES45319.1"/>
    <property type="molecule type" value="Genomic_DNA"/>
</dbReference>
<dbReference type="STRING" id="155974.SAMN04487818_11561"/>
<dbReference type="PANTHER" id="PTHR43441:SF10">
    <property type="entry name" value="ACETYLTRANSFERASE"/>
    <property type="match status" value="1"/>
</dbReference>
<dbReference type="GO" id="GO:0005737">
    <property type="term" value="C:cytoplasm"/>
    <property type="evidence" value="ECO:0007669"/>
    <property type="project" value="TreeGrafter"/>
</dbReference>
<dbReference type="GO" id="GO:0008999">
    <property type="term" value="F:protein-N-terminal-alanine acetyltransferase activity"/>
    <property type="evidence" value="ECO:0007669"/>
    <property type="project" value="TreeGrafter"/>
</dbReference>
<dbReference type="CDD" id="cd04301">
    <property type="entry name" value="NAT_SF"/>
    <property type="match status" value="1"/>
</dbReference>
<feature type="domain" description="N-acetyltransferase" evidence="1">
    <location>
        <begin position="15"/>
        <end position="177"/>
    </location>
</feature>
<evidence type="ECO:0000313" key="3">
    <source>
        <dbReference type="Proteomes" id="UP000199051"/>
    </source>
</evidence>
<dbReference type="Gene3D" id="3.40.630.30">
    <property type="match status" value="1"/>
</dbReference>
<sequence length="188" mass="21061">MPEPLVLPTITNGEHTLREWSHDDIEVLREAATDPYIPAITTVPQPFDPATAAAYIDRQKDRARAGTGYSFVVVEGSRPIGNIGPWLRDLDLGRASIGYWLVPSARGKGTATRILTTLSDWAFATLHIPRLELYVEPWNTASLRAAQKAGFREEGLLRSWQEIGDNRADMLMFSRIRSDTDQTRNRNG</sequence>